<evidence type="ECO:0000313" key="4">
    <source>
        <dbReference type="Proteomes" id="UP001622370"/>
    </source>
</evidence>
<reference evidence="1" key="2">
    <citation type="journal article" date="2017" name="Genome Announc.">
        <title>Twelve Complete Reference Genomes of Clinical Isolates in the Capnocytophaga Genus.</title>
        <authorList>
            <person name="Villarma A."/>
            <person name="Gulvik C.A."/>
            <person name="Rowe L.A."/>
            <person name="Sheth M."/>
            <person name="Juieng P."/>
            <person name="Nicholson A.C."/>
            <person name="Loparev V.N."/>
            <person name="McQuiston J.R."/>
        </authorList>
    </citation>
    <scope>NUCLEOTIDE SEQUENCE</scope>
    <source>
        <strain evidence="1">H2177</strain>
    </source>
</reference>
<dbReference type="Proteomes" id="UP000217348">
    <property type="component" value="Chromosome"/>
</dbReference>
<accession>A0A250FYK7</accession>
<dbReference type="RefSeq" id="WP_095895598.1">
    <property type="nucleotide sequence ID" value="NZ_BOPJ01000005.1"/>
</dbReference>
<organism evidence="1 3">
    <name type="scientific">Capnocytophaga stomatis</name>
    <dbReference type="NCBI Taxonomy" id="1848904"/>
    <lineage>
        <taxon>Bacteria</taxon>
        <taxon>Pseudomonadati</taxon>
        <taxon>Bacteroidota</taxon>
        <taxon>Flavobacteriia</taxon>
        <taxon>Flavobacteriales</taxon>
        <taxon>Flavobacteriaceae</taxon>
        <taxon>Capnocytophaga</taxon>
    </lineage>
</organism>
<dbReference type="KEGG" id="csto:CGC58_05195"/>
<evidence type="ECO:0000313" key="1">
    <source>
        <dbReference type="EMBL" id="ATA89168.1"/>
    </source>
</evidence>
<dbReference type="Proteomes" id="UP001622370">
    <property type="component" value="Unassembled WGS sequence"/>
</dbReference>
<proteinExistence type="predicted"/>
<name>A0A250FYK7_9FLAO</name>
<reference evidence="3" key="3">
    <citation type="submission" date="2017-06" db="EMBL/GenBank/DDBJ databases">
        <title>Capnocytophaga spp. assemblies.</title>
        <authorList>
            <person name="Gulvik C.A."/>
        </authorList>
    </citation>
    <scope>NUCLEOTIDE SEQUENCE [LARGE SCALE GENOMIC DNA]</scope>
    <source>
        <strain evidence="3">H2177</strain>
    </source>
</reference>
<gene>
    <name evidence="2" type="ORF">ACI76L_05760</name>
    <name evidence="1" type="ORF">CGC58_05195</name>
</gene>
<dbReference type="EMBL" id="JBJGWJ010000003">
    <property type="protein sequence ID" value="MFK8293281.1"/>
    <property type="molecule type" value="Genomic_DNA"/>
</dbReference>
<evidence type="ECO:0000313" key="3">
    <source>
        <dbReference type="Proteomes" id="UP000217348"/>
    </source>
</evidence>
<reference evidence="2 4" key="1">
    <citation type="journal article" date="2016" name="Sci. Rep.">
        <title>Whole genome sequencing identifies a novel species of the genus Capnocytophaga isolated from dog and cat bite wounds in humans.</title>
        <authorList>
            <person name="Zangenah S."/>
            <person name="Abbasi N."/>
            <person name="Andersson A.F."/>
            <person name="Bergman P."/>
        </authorList>
    </citation>
    <scope>NUCLEOTIDE SEQUENCE [LARGE SCALE GENOMIC DNA]</scope>
    <source>
        <strain evidence="2 4">W5</strain>
    </source>
</reference>
<sequence length="109" mass="12894">MSFVEEIIQREIHKSKEFLRTTIEESVRKSEIYKINELEEALFLLKIAKEYNISRKSIKKIVKLPDSNSQFSSFHVVDDNESDDKLFWTEVNIENSPLLLNSEDIIFIK</sequence>
<keyword evidence="4" id="KW-1185">Reference proteome</keyword>
<dbReference type="EMBL" id="CP022387">
    <property type="protein sequence ID" value="ATA89168.1"/>
    <property type="molecule type" value="Genomic_DNA"/>
</dbReference>
<dbReference type="OrthoDB" id="8613708at2"/>
<protein>
    <submittedName>
        <fullName evidence="1">Uncharacterized protein</fullName>
    </submittedName>
</protein>
<evidence type="ECO:0000313" key="2">
    <source>
        <dbReference type="EMBL" id="MFK8293281.1"/>
    </source>
</evidence>
<reference evidence="2" key="4">
    <citation type="submission" date="2024-10" db="EMBL/GenBank/DDBJ databases">
        <authorList>
            <person name="Bergman P."/>
            <person name="Andersson A.F."/>
            <person name="Zangenah S."/>
            <person name="Abbasi N."/>
        </authorList>
    </citation>
    <scope>NUCLEOTIDE SEQUENCE</scope>
    <source>
        <strain evidence="2">W5</strain>
    </source>
</reference>
<dbReference type="AlphaFoldDB" id="A0A250FYK7"/>